<evidence type="ECO:0000256" key="4">
    <source>
        <dbReference type="ARBA" id="ARBA00022737"/>
    </source>
</evidence>
<keyword evidence="5" id="KW-0802">TPR repeat</keyword>
<dbReference type="GO" id="GO:0097431">
    <property type="term" value="C:mitotic spindle pole"/>
    <property type="evidence" value="ECO:0007669"/>
    <property type="project" value="TreeGrafter"/>
</dbReference>
<name>A0A366HHH9_9BACT</name>
<dbReference type="OrthoDB" id="185431at2"/>
<evidence type="ECO:0000256" key="3">
    <source>
        <dbReference type="ARBA" id="ARBA00022490"/>
    </source>
</evidence>
<keyword evidence="3" id="KW-0963">Cytoplasm</keyword>
<dbReference type="PANTHER" id="PTHR16056">
    <property type="entry name" value="REGULATOR OF MICROTUBULE DYNAMICS PROTEIN"/>
    <property type="match status" value="1"/>
</dbReference>
<evidence type="ECO:0000313" key="10">
    <source>
        <dbReference type="EMBL" id="RBP41285.1"/>
    </source>
</evidence>
<dbReference type="GO" id="GO:0005737">
    <property type="term" value="C:cytoplasm"/>
    <property type="evidence" value="ECO:0007669"/>
    <property type="project" value="TreeGrafter"/>
</dbReference>
<keyword evidence="4" id="KW-0677">Repeat</keyword>
<comment type="subunit">
    <text evidence="2">Interacts with microtubules.</text>
</comment>
<evidence type="ECO:0000256" key="2">
    <source>
        <dbReference type="ARBA" id="ARBA00011375"/>
    </source>
</evidence>
<sequence length="262" mass="28480">MFCPKPLRLRASAKALLSAAALCIASVSVQAQSPEELLQKADALDVKLEAKEALQIYLELEKLQPDNADVLVRIARQYRHLMADASSNDQKLKLGNIALQYGKRAAAADPKNSDAQLSCAISYGKMVPFMSNKEQVACSKAIKAGAEKAVKLNSSNDLAWHILGRWHRNVANVGGVKKMLASMIYDKLPEASNDEAVNCLEKAVKLNPGRLMHYVELGRVYAQVGRTSEACKYLEKGIAMPSVEKDDADAKAAAKELLASLK</sequence>
<dbReference type="InterPro" id="IPR049039">
    <property type="entry name" value="RMD1-3_a_helical_rpt"/>
</dbReference>
<evidence type="ECO:0000313" key="11">
    <source>
        <dbReference type="Proteomes" id="UP000253426"/>
    </source>
</evidence>
<feature type="chain" id="PRO_5016703619" description="Regulator of microtubule dynamics protein 1" evidence="9">
    <location>
        <begin position="32"/>
        <end position="262"/>
    </location>
</feature>
<evidence type="ECO:0000256" key="9">
    <source>
        <dbReference type="SAM" id="SignalP"/>
    </source>
</evidence>
<dbReference type="Gene3D" id="1.25.40.10">
    <property type="entry name" value="Tetratricopeptide repeat domain"/>
    <property type="match status" value="1"/>
</dbReference>
<gene>
    <name evidence="10" type="ORF">DES53_107116</name>
</gene>
<dbReference type="Pfam" id="PF21033">
    <property type="entry name" value="RMD1-3"/>
    <property type="match status" value="1"/>
</dbReference>
<keyword evidence="11" id="KW-1185">Reference proteome</keyword>
<keyword evidence="6" id="KW-0206">Cytoskeleton</keyword>
<dbReference type="InterPro" id="IPR011990">
    <property type="entry name" value="TPR-like_helical_dom_sf"/>
</dbReference>
<reference evidence="10 11" key="1">
    <citation type="submission" date="2018-06" db="EMBL/GenBank/DDBJ databases">
        <title>Genomic Encyclopedia of Type Strains, Phase IV (KMG-IV): sequencing the most valuable type-strain genomes for metagenomic binning, comparative biology and taxonomic classification.</title>
        <authorList>
            <person name="Goeker M."/>
        </authorList>
    </citation>
    <scope>NUCLEOTIDE SEQUENCE [LARGE SCALE GENOMIC DNA]</scope>
    <source>
        <strain evidence="10 11">DSM 25532</strain>
    </source>
</reference>
<evidence type="ECO:0000256" key="1">
    <source>
        <dbReference type="ARBA" id="ARBA00004245"/>
    </source>
</evidence>
<evidence type="ECO:0000256" key="7">
    <source>
        <dbReference type="ARBA" id="ARBA00039966"/>
    </source>
</evidence>
<organism evidence="10 11">
    <name type="scientific">Roseimicrobium gellanilyticum</name>
    <dbReference type="NCBI Taxonomy" id="748857"/>
    <lineage>
        <taxon>Bacteria</taxon>
        <taxon>Pseudomonadati</taxon>
        <taxon>Verrucomicrobiota</taxon>
        <taxon>Verrucomicrobiia</taxon>
        <taxon>Verrucomicrobiales</taxon>
        <taxon>Verrucomicrobiaceae</taxon>
        <taxon>Roseimicrobium</taxon>
    </lineage>
</organism>
<dbReference type="SUPFAM" id="SSF48452">
    <property type="entry name" value="TPR-like"/>
    <property type="match status" value="1"/>
</dbReference>
<dbReference type="Proteomes" id="UP000253426">
    <property type="component" value="Unassembled WGS sequence"/>
</dbReference>
<keyword evidence="9" id="KW-0732">Signal</keyword>
<dbReference type="EMBL" id="QNRR01000007">
    <property type="protein sequence ID" value="RBP41285.1"/>
    <property type="molecule type" value="Genomic_DNA"/>
</dbReference>
<comment type="subcellular location">
    <subcellularLocation>
        <location evidence="1">Cytoplasm</location>
        <location evidence="1">Cytoskeleton</location>
    </subcellularLocation>
</comment>
<dbReference type="PANTHER" id="PTHR16056:SF16">
    <property type="entry name" value="REGULATOR OF MICROTUBULE DYNAMICS PROTEIN 1"/>
    <property type="match status" value="1"/>
</dbReference>
<dbReference type="GO" id="GO:0005876">
    <property type="term" value="C:spindle microtubule"/>
    <property type="evidence" value="ECO:0007669"/>
    <property type="project" value="TreeGrafter"/>
</dbReference>
<dbReference type="GO" id="GO:0008017">
    <property type="term" value="F:microtubule binding"/>
    <property type="evidence" value="ECO:0007669"/>
    <property type="project" value="TreeGrafter"/>
</dbReference>
<dbReference type="AlphaFoldDB" id="A0A366HHH9"/>
<proteinExistence type="predicted"/>
<evidence type="ECO:0000256" key="8">
    <source>
        <dbReference type="ARBA" id="ARBA00041958"/>
    </source>
</evidence>
<accession>A0A366HHH9</accession>
<feature type="signal peptide" evidence="9">
    <location>
        <begin position="1"/>
        <end position="31"/>
    </location>
</feature>
<evidence type="ECO:0000256" key="5">
    <source>
        <dbReference type="ARBA" id="ARBA00022803"/>
    </source>
</evidence>
<comment type="caution">
    <text evidence="10">The sequence shown here is derived from an EMBL/GenBank/DDBJ whole genome shotgun (WGS) entry which is preliminary data.</text>
</comment>
<protein>
    <recommendedName>
        <fullName evidence="7">Regulator of microtubule dynamics protein 1</fullName>
    </recommendedName>
    <alternativeName>
        <fullName evidence="8">Protein FAM82B</fullName>
    </alternativeName>
</protein>
<evidence type="ECO:0000256" key="6">
    <source>
        <dbReference type="ARBA" id="ARBA00023212"/>
    </source>
</evidence>